<dbReference type="Pfam" id="PF07690">
    <property type="entry name" value="MFS_1"/>
    <property type="match status" value="1"/>
</dbReference>
<feature type="transmembrane region" description="Helical" evidence="6">
    <location>
        <begin position="389"/>
        <end position="413"/>
    </location>
</feature>
<dbReference type="SUPFAM" id="SSF103473">
    <property type="entry name" value="MFS general substrate transporter"/>
    <property type="match status" value="1"/>
</dbReference>
<comment type="caution">
    <text evidence="8">The sequence shown here is derived from an EMBL/GenBank/DDBJ whole genome shotgun (WGS) entry which is preliminary data.</text>
</comment>
<feature type="transmembrane region" description="Helical" evidence="6">
    <location>
        <begin position="51"/>
        <end position="72"/>
    </location>
</feature>
<evidence type="ECO:0000313" key="8">
    <source>
        <dbReference type="EMBL" id="MBB5985704.1"/>
    </source>
</evidence>
<dbReference type="InterPro" id="IPR044770">
    <property type="entry name" value="MFS_spinster-like"/>
</dbReference>
<feature type="transmembrane region" description="Helical" evidence="6">
    <location>
        <begin position="225"/>
        <end position="248"/>
    </location>
</feature>
<sequence>MAIGTIKERPYLALVLLTSIGVVGFVDRIIMNVLAEPLKQEFSLSDTQLGIVTGLAFAVLNVGLGLVIARIAERRRRITLIWVGTVLWSAATAVCGLAASYVQLLLARIGVGVGEAVGLPATYSVVSDYFPREKRATMMAALNLAPPLGAFIGASGGALIAQLYGWRAALFVAAVPGLILALLLALFVAEPRRGRHDGPAGASDTVPPLGAVIGRYLRWPTMRNMLMGSSLAGMVGFGLNAFLAAYLIRRFGFTLVEAGLVAGLVASLPATLSILGSGWLADRLASRGNPRAYALMPAITLCLVGPLYAFAITRDEPALIVVLVGLCGIIQYTYLGPTQGTFQNMLSPRMRATGTAFTSMIYTLVGGGFGPLLLGAVSDGYAARGIDPGLALGFAMASMAAVYLWASAHYWLASRTIEADLARPI</sequence>
<feature type="transmembrane region" description="Helical" evidence="6">
    <location>
        <begin position="293"/>
        <end position="312"/>
    </location>
</feature>
<feature type="transmembrane region" description="Helical" evidence="6">
    <location>
        <begin position="318"/>
        <end position="335"/>
    </location>
</feature>
<dbReference type="PANTHER" id="PTHR23505">
    <property type="entry name" value="SPINSTER"/>
    <property type="match status" value="1"/>
</dbReference>
<feature type="transmembrane region" description="Helical" evidence="6">
    <location>
        <begin position="79"/>
        <end position="99"/>
    </location>
</feature>
<dbReference type="InterPro" id="IPR036259">
    <property type="entry name" value="MFS_trans_sf"/>
</dbReference>
<dbReference type="PROSITE" id="PS50850">
    <property type="entry name" value="MFS"/>
    <property type="match status" value="1"/>
</dbReference>
<feature type="transmembrane region" description="Helical" evidence="6">
    <location>
        <begin position="166"/>
        <end position="189"/>
    </location>
</feature>
<accession>A0ABR6NHN9</accession>
<feature type="transmembrane region" description="Helical" evidence="6">
    <location>
        <begin position="138"/>
        <end position="160"/>
    </location>
</feature>
<feature type="transmembrane region" description="Helical" evidence="6">
    <location>
        <begin position="105"/>
        <end position="126"/>
    </location>
</feature>
<reference evidence="8 9" key="1">
    <citation type="submission" date="2020-08" db="EMBL/GenBank/DDBJ databases">
        <title>Exploring microbial biodiversity for novel pathways involved in the catabolism of aromatic compounds derived from lignin.</title>
        <authorList>
            <person name="Elkins J."/>
        </authorList>
    </citation>
    <scope>NUCLEOTIDE SEQUENCE [LARGE SCALE GENOMIC DNA]</scope>
    <source>
        <strain evidence="8 9">B1D3A</strain>
    </source>
</reference>
<evidence type="ECO:0000259" key="7">
    <source>
        <dbReference type="PROSITE" id="PS50850"/>
    </source>
</evidence>
<feature type="transmembrane region" description="Helical" evidence="6">
    <location>
        <begin position="356"/>
        <end position="377"/>
    </location>
</feature>
<dbReference type="InterPro" id="IPR020846">
    <property type="entry name" value="MFS_dom"/>
</dbReference>
<gene>
    <name evidence="8" type="ORF">HNP60_001678</name>
</gene>
<feature type="transmembrane region" description="Helical" evidence="6">
    <location>
        <begin position="260"/>
        <end position="281"/>
    </location>
</feature>
<feature type="transmembrane region" description="Helical" evidence="6">
    <location>
        <begin position="12"/>
        <end position="31"/>
    </location>
</feature>
<dbReference type="Proteomes" id="UP001138540">
    <property type="component" value="Unassembled WGS sequence"/>
</dbReference>
<dbReference type="RefSeq" id="WP_184152379.1">
    <property type="nucleotide sequence ID" value="NZ_JACHKA010000001.1"/>
</dbReference>
<keyword evidence="4 6" id="KW-1133">Transmembrane helix</keyword>
<evidence type="ECO:0000256" key="2">
    <source>
        <dbReference type="ARBA" id="ARBA00022448"/>
    </source>
</evidence>
<name>A0ABR6NHN9_9SPHN</name>
<dbReference type="PANTHER" id="PTHR23505:SF79">
    <property type="entry name" value="PROTEIN SPINSTER"/>
    <property type="match status" value="1"/>
</dbReference>
<feature type="domain" description="Major facilitator superfamily (MFS) profile" evidence="7">
    <location>
        <begin position="13"/>
        <end position="418"/>
    </location>
</feature>
<evidence type="ECO:0000256" key="1">
    <source>
        <dbReference type="ARBA" id="ARBA00004141"/>
    </source>
</evidence>
<organism evidence="8 9">
    <name type="scientific">Sphingobium lignivorans</name>
    <dbReference type="NCBI Taxonomy" id="2735886"/>
    <lineage>
        <taxon>Bacteria</taxon>
        <taxon>Pseudomonadati</taxon>
        <taxon>Pseudomonadota</taxon>
        <taxon>Alphaproteobacteria</taxon>
        <taxon>Sphingomonadales</taxon>
        <taxon>Sphingomonadaceae</taxon>
        <taxon>Sphingobium</taxon>
    </lineage>
</organism>
<protein>
    <submittedName>
        <fullName evidence="8">MFS family permease</fullName>
    </submittedName>
</protein>
<evidence type="ECO:0000256" key="5">
    <source>
        <dbReference type="ARBA" id="ARBA00023136"/>
    </source>
</evidence>
<proteinExistence type="predicted"/>
<keyword evidence="3 6" id="KW-0812">Transmembrane</keyword>
<dbReference type="EMBL" id="JACHKA010000001">
    <property type="protein sequence ID" value="MBB5985704.1"/>
    <property type="molecule type" value="Genomic_DNA"/>
</dbReference>
<keyword evidence="9" id="KW-1185">Reference proteome</keyword>
<evidence type="ECO:0000256" key="6">
    <source>
        <dbReference type="SAM" id="Phobius"/>
    </source>
</evidence>
<keyword evidence="5 6" id="KW-0472">Membrane</keyword>
<evidence type="ECO:0000256" key="4">
    <source>
        <dbReference type="ARBA" id="ARBA00022989"/>
    </source>
</evidence>
<evidence type="ECO:0000256" key="3">
    <source>
        <dbReference type="ARBA" id="ARBA00022692"/>
    </source>
</evidence>
<evidence type="ECO:0000313" key="9">
    <source>
        <dbReference type="Proteomes" id="UP001138540"/>
    </source>
</evidence>
<comment type="subcellular location">
    <subcellularLocation>
        <location evidence="1">Membrane</location>
        <topology evidence="1">Multi-pass membrane protein</topology>
    </subcellularLocation>
</comment>
<dbReference type="Gene3D" id="1.20.1250.20">
    <property type="entry name" value="MFS general substrate transporter like domains"/>
    <property type="match status" value="1"/>
</dbReference>
<keyword evidence="2" id="KW-0813">Transport</keyword>
<dbReference type="InterPro" id="IPR011701">
    <property type="entry name" value="MFS"/>
</dbReference>